<dbReference type="EMBL" id="JGYP01000001">
    <property type="protein sequence ID" value="KFI46924.1"/>
    <property type="molecule type" value="Genomic_DNA"/>
</dbReference>
<name>A0A086ZK74_9BIFI</name>
<accession>A0A086ZK74</accession>
<protein>
    <submittedName>
        <fullName evidence="1">Uncharacterized protein</fullName>
    </submittedName>
</protein>
<keyword evidence="2" id="KW-1185">Reference proteome</keyword>
<evidence type="ECO:0000313" key="2">
    <source>
        <dbReference type="Proteomes" id="UP000029096"/>
    </source>
</evidence>
<dbReference type="AlphaFoldDB" id="A0A086ZK74"/>
<proteinExistence type="predicted"/>
<gene>
    <name evidence="1" type="ORF">BBOH_0398</name>
</gene>
<dbReference type="STRING" id="1437606.BBOH_0398"/>
<sequence>MLGIYSTYVFNDGQGETGSVDPIERLRRVVDNSVDEFRYA</sequence>
<evidence type="ECO:0000313" key="1">
    <source>
        <dbReference type="EMBL" id="KFI46924.1"/>
    </source>
</evidence>
<comment type="caution">
    <text evidence="1">The sequence shown here is derived from an EMBL/GenBank/DDBJ whole genome shotgun (WGS) entry which is preliminary data.</text>
</comment>
<dbReference type="Proteomes" id="UP000029096">
    <property type="component" value="Unassembled WGS sequence"/>
</dbReference>
<organism evidence="1 2">
    <name type="scientific">Bifidobacterium bohemicum DSM 22767</name>
    <dbReference type="NCBI Taxonomy" id="1437606"/>
    <lineage>
        <taxon>Bacteria</taxon>
        <taxon>Bacillati</taxon>
        <taxon>Actinomycetota</taxon>
        <taxon>Actinomycetes</taxon>
        <taxon>Bifidobacteriales</taxon>
        <taxon>Bifidobacteriaceae</taxon>
        <taxon>Bifidobacterium</taxon>
    </lineage>
</organism>
<reference evidence="1 2" key="1">
    <citation type="submission" date="2014-03" db="EMBL/GenBank/DDBJ databases">
        <title>Genomics of Bifidobacteria.</title>
        <authorList>
            <person name="Ventura M."/>
            <person name="Milani C."/>
            <person name="Lugli G.A."/>
        </authorList>
    </citation>
    <scope>NUCLEOTIDE SEQUENCE [LARGE SCALE GENOMIC DNA]</scope>
    <source>
        <strain evidence="1 2">DSM 22767</strain>
    </source>
</reference>